<dbReference type="OrthoDB" id="9815339at2"/>
<dbReference type="Pfam" id="PF05045">
    <property type="entry name" value="RgpF"/>
    <property type="match status" value="1"/>
</dbReference>
<proteinExistence type="predicted"/>
<evidence type="ECO:0000313" key="1">
    <source>
        <dbReference type="EMBL" id="SKA79003.1"/>
    </source>
</evidence>
<sequence length="468" mass="52345">MKRLVIYFHYDPAGCIDTACRIAVQAVQKYGRVVFVTNGTLAPADRVWVRQSGAGRIERENVGFDVGAYREVLLTLGREKLAEYEEIVLMNYTLAGPVCSLAAMFTAMDARPELDFWGLTRHYAMQSRRFGGAVPEHLQSHFIAVRPRLFNSDDFWSYWQEMALPASYEQSIIRHETRFTPYFAARGYAWDTYVQTDDLKPVFVNPIMACPRELLANRGCPFFKRRSLFTPYADELRRTDGLAARELCDYVTAYTDFPLELLLVSLLKTQPLSALAQNLHWCYPVGAPTGETPDLNELGLRLLHYEQPAADPVTDWYNRQAAANADTLLAEAAALFEKNPMLGVLSPSLPLWQGCTAARRAAWMREKDALAQEVSVPVGSDPPPAPNCGWVLVRESAFPDGIPACTSQRDAWKLALTAQKNGAYTAAFEPLTRSAARADILNEYETAAAQPAAVAKQLGRLVKHRLQK</sequence>
<dbReference type="GeneID" id="93337353"/>
<dbReference type="InterPro" id="IPR007739">
    <property type="entry name" value="RgpF"/>
</dbReference>
<name>A0A1T4WNS2_9FIRM</name>
<dbReference type="STRING" id="745368.SAMN02745178_00870"/>
<keyword evidence="2" id="KW-1185">Reference proteome</keyword>
<dbReference type="AlphaFoldDB" id="A0A1T4WNS2"/>
<gene>
    <name evidence="1" type="ORF">SAMN02745178_00870</name>
</gene>
<dbReference type="RefSeq" id="WP_078783870.1">
    <property type="nucleotide sequence ID" value="NZ_FUYF01000003.1"/>
</dbReference>
<protein>
    <submittedName>
        <fullName evidence="1">Rhamnan synthesis protein F</fullName>
    </submittedName>
</protein>
<evidence type="ECO:0000313" key="2">
    <source>
        <dbReference type="Proteomes" id="UP000190286"/>
    </source>
</evidence>
<dbReference type="EMBL" id="FUYF01000003">
    <property type="protein sequence ID" value="SKA79003.1"/>
    <property type="molecule type" value="Genomic_DNA"/>
</dbReference>
<accession>A0A1T4WNS2</accession>
<organism evidence="1 2">
    <name type="scientific">Gemmiger formicilis</name>
    <dbReference type="NCBI Taxonomy" id="745368"/>
    <lineage>
        <taxon>Bacteria</taxon>
        <taxon>Bacillati</taxon>
        <taxon>Bacillota</taxon>
        <taxon>Clostridia</taxon>
        <taxon>Eubacteriales</taxon>
        <taxon>Gemmiger</taxon>
    </lineage>
</organism>
<dbReference type="Proteomes" id="UP000190286">
    <property type="component" value="Unassembled WGS sequence"/>
</dbReference>
<reference evidence="1 2" key="1">
    <citation type="submission" date="2017-02" db="EMBL/GenBank/DDBJ databases">
        <authorList>
            <person name="Peterson S.W."/>
        </authorList>
    </citation>
    <scope>NUCLEOTIDE SEQUENCE [LARGE SCALE GENOMIC DNA]</scope>
    <source>
        <strain evidence="1 2">ATCC 27749</strain>
    </source>
</reference>